<keyword evidence="3" id="KW-1133">Transmembrane helix</keyword>
<protein>
    <submittedName>
        <fullName evidence="6">BQ2448_6494 protein</fullName>
    </submittedName>
</protein>
<dbReference type="OrthoDB" id="425534at2759"/>
<keyword evidence="2" id="KW-0378">Hydrolase</keyword>
<gene>
    <name evidence="6" type="ORF">BQ2448_6494</name>
</gene>
<dbReference type="GO" id="GO:0016787">
    <property type="term" value="F:hydrolase activity"/>
    <property type="evidence" value="ECO:0007669"/>
    <property type="project" value="UniProtKB-KW"/>
</dbReference>
<evidence type="ECO:0000256" key="2">
    <source>
        <dbReference type="ARBA" id="ARBA00022801"/>
    </source>
</evidence>
<name>A0A238FJU8_9BASI</name>
<evidence type="ECO:0000256" key="3">
    <source>
        <dbReference type="SAM" id="Phobius"/>
    </source>
</evidence>
<dbReference type="STRING" id="269621.A0A238FJU8"/>
<dbReference type="InterPro" id="IPR051601">
    <property type="entry name" value="Serine_prot/Carboxylest_S33"/>
</dbReference>
<dbReference type="Pfam" id="PF00561">
    <property type="entry name" value="Abhydrolase_1"/>
    <property type="match status" value="1"/>
</dbReference>
<feature type="domain" description="Peptidase S33 tripeptidyl aminopeptidase-like C-terminal" evidence="5">
    <location>
        <begin position="475"/>
        <end position="566"/>
    </location>
</feature>
<dbReference type="SUPFAM" id="SSF53474">
    <property type="entry name" value="alpha/beta-Hydrolases"/>
    <property type="match status" value="1"/>
</dbReference>
<evidence type="ECO:0000256" key="1">
    <source>
        <dbReference type="ARBA" id="ARBA00010088"/>
    </source>
</evidence>
<comment type="similarity">
    <text evidence="1">Belongs to the peptidase S33 family.</text>
</comment>
<evidence type="ECO:0000259" key="4">
    <source>
        <dbReference type="Pfam" id="PF00561"/>
    </source>
</evidence>
<feature type="domain" description="AB hydrolase-1" evidence="4">
    <location>
        <begin position="135"/>
        <end position="312"/>
    </location>
</feature>
<dbReference type="EMBL" id="FMSP01000020">
    <property type="protein sequence ID" value="SCV74062.1"/>
    <property type="molecule type" value="Genomic_DNA"/>
</dbReference>
<dbReference type="InterPro" id="IPR013595">
    <property type="entry name" value="Pept_S33_TAP-like_C"/>
</dbReference>
<keyword evidence="7" id="KW-1185">Reference proteome</keyword>
<sequence>MSTEKVWPFERGANADLEQACLHPSTLLLAPPSSGNPRPPHGIAKVVIGSVLLAGVILLQIYPAFLQEFMHRKLRAISIKQSSSIDWQPCTQNASWSCAHITVPQNYLDTTAGEARIAVLKVPSTAAHEDRLGSIFVNPGGPGNSSIDFIASFGEYISQLVKGRYDVIGFDPRGVGRTEPLLECFNSTLDHELFKAHTVLEHGFDVHPDPKSPAGRRHLIEQHQERMALMKAEYERCGKMMGDELRYMSTPTVARDIVEMTEQLEGKGALVHYYGFSYGTILGQFLLNMFPNRVGRVIIDGVVDAKQWAETNSPVWLHDWLNSTEAAYDWFLRDCHRAGPKHCPLAHMGDESPSAISKRIFDFVEQLYDHPLSVPDGARPGILSSGAARSQVYGLTNRPAFWRTDAARIAAMLDGNATELYNAVYIPFSAPDRRGQLDLSRIAVACGDTIGYQSERDFPTAEYLTDVSLIEPDGSCEHWPALRKTPERFNGPWDSKLKNNVLIIGNTAHPITPLTSARVANARFTNSTRLLIQNSPGHCSFGGVSTCTAKHSRNYFLSGKLPEKDEIVCELDQGYFDSLDPEHEGEREGEELELFELGKAITSRWGAFLSNLQ</sequence>
<evidence type="ECO:0000313" key="7">
    <source>
        <dbReference type="Proteomes" id="UP000198372"/>
    </source>
</evidence>
<dbReference type="AlphaFoldDB" id="A0A238FJU8"/>
<feature type="transmembrane region" description="Helical" evidence="3">
    <location>
        <begin position="42"/>
        <end position="65"/>
    </location>
</feature>
<dbReference type="Proteomes" id="UP000198372">
    <property type="component" value="Unassembled WGS sequence"/>
</dbReference>
<organism evidence="6 7">
    <name type="scientific">Microbotryum intermedium</name>
    <dbReference type="NCBI Taxonomy" id="269621"/>
    <lineage>
        <taxon>Eukaryota</taxon>
        <taxon>Fungi</taxon>
        <taxon>Dikarya</taxon>
        <taxon>Basidiomycota</taxon>
        <taxon>Pucciniomycotina</taxon>
        <taxon>Microbotryomycetes</taxon>
        <taxon>Microbotryales</taxon>
        <taxon>Microbotryaceae</taxon>
        <taxon>Microbotryum</taxon>
    </lineage>
</organism>
<dbReference type="Gene3D" id="3.40.50.1820">
    <property type="entry name" value="alpha/beta hydrolase"/>
    <property type="match status" value="1"/>
</dbReference>
<reference evidence="7" key="1">
    <citation type="submission" date="2016-09" db="EMBL/GenBank/DDBJ databases">
        <authorList>
            <person name="Jeantristanb JTB J.-T."/>
            <person name="Ricardo R."/>
        </authorList>
    </citation>
    <scope>NUCLEOTIDE SEQUENCE [LARGE SCALE GENOMIC DNA]</scope>
</reference>
<dbReference type="InterPro" id="IPR000073">
    <property type="entry name" value="AB_hydrolase_1"/>
</dbReference>
<dbReference type="Pfam" id="PF08386">
    <property type="entry name" value="Abhydrolase_4"/>
    <property type="match status" value="1"/>
</dbReference>
<evidence type="ECO:0000313" key="6">
    <source>
        <dbReference type="EMBL" id="SCV74062.1"/>
    </source>
</evidence>
<keyword evidence="3" id="KW-0812">Transmembrane</keyword>
<proteinExistence type="inferred from homology"/>
<accession>A0A238FJU8</accession>
<dbReference type="PANTHER" id="PTHR43248">
    <property type="entry name" value="2-SUCCINYL-6-HYDROXY-2,4-CYCLOHEXADIENE-1-CARBOXYLATE SYNTHASE"/>
    <property type="match status" value="1"/>
</dbReference>
<dbReference type="PANTHER" id="PTHR43248:SF25">
    <property type="entry name" value="AB HYDROLASE-1 DOMAIN-CONTAINING PROTEIN-RELATED"/>
    <property type="match status" value="1"/>
</dbReference>
<evidence type="ECO:0000259" key="5">
    <source>
        <dbReference type="Pfam" id="PF08386"/>
    </source>
</evidence>
<dbReference type="InterPro" id="IPR029058">
    <property type="entry name" value="AB_hydrolase_fold"/>
</dbReference>
<keyword evidence="3" id="KW-0472">Membrane</keyword>